<dbReference type="PROSITE" id="PS50949">
    <property type="entry name" value="HTH_GNTR"/>
    <property type="match status" value="1"/>
</dbReference>
<evidence type="ECO:0000259" key="4">
    <source>
        <dbReference type="PROSITE" id="PS50949"/>
    </source>
</evidence>
<evidence type="ECO:0000313" key="5">
    <source>
        <dbReference type="EMBL" id="MBB4680391.1"/>
    </source>
</evidence>
<keyword evidence="2" id="KW-0238">DNA-binding</keyword>
<reference evidence="5 6" key="1">
    <citation type="submission" date="2020-08" db="EMBL/GenBank/DDBJ databases">
        <title>Sequencing the genomes of 1000 actinobacteria strains.</title>
        <authorList>
            <person name="Klenk H.-P."/>
        </authorList>
    </citation>
    <scope>NUCLEOTIDE SEQUENCE [LARGE SCALE GENOMIC DNA]</scope>
    <source>
        <strain evidence="5 6">DSM 44230</strain>
    </source>
</reference>
<sequence length="265" mass="28473">MTEQTTGYDQRVPKYLAIYRALAAEISDGTHQPGAALPPQRQLADRFGVTLMTVRQALRALQDDGLVEARPGTGTFVRQPGFAYHLSGLRSLSEELTGQGLELRTEVLSADLVSAPEEVAARLGLSPGTRVLAVDRLRSASPEPGAPVVPLLLQTSFLTERLGGLLDVAELRHHSLYRLLGERLGRPVTSAEERLQAVALTEREAALLDRPVGSPALLSRRLSRDEAGAPLVDDRAVMVGDGTVVVAERAATEVSLTYRTQNSPG</sequence>
<gene>
    <name evidence="5" type="ORF">HNR67_006509</name>
</gene>
<dbReference type="InterPro" id="IPR000524">
    <property type="entry name" value="Tscrpt_reg_HTH_GntR"/>
</dbReference>
<dbReference type="SUPFAM" id="SSF64288">
    <property type="entry name" value="Chorismate lyase-like"/>
    <property type="match status" value="1"/>
</dbReference>
<organism evidence="5 6">
    <name type="scientific">Crossiella cryophila</name>
    <dbReference type="NCBI Taxonomy" id="43355"/>
    <lineage>
        <taxon>Bacteria</taxon>
        <taxon>Bacillati</taxon>
        <taxon>Actinomycetota</taxon>
        <taxon>Actinomycetes</taxon>
        <taxon>Pseudonocardiales</taxon>
        <taxon>Pseudonocardiaceae</taxon>
        <taxon>Crossiella</taxon>
    </lineage>
</organism>
<keyword evidence="6" id="KW-1185">Reference proteome</keyword>
<dbReference type="GO" id="GO:0003677">
    <property type="term" value="F:DNA binding"/>
    <property type="evidence" value="ECO:0007669"/>
    <property type="project" value="UniProtKB-KW"/>
</dbReference>
<dbReference type="InterPro" id="IPR011663">
    <property type="entry name" value="UTRA"/>
</dbReference>
<keyword evidence="3" id="KW-0804">Transcription</keyword>
<dbReference type="InterPro" id="IPR036388">
    <property type="entry name" value="WH-like_DNA-bd_sf"/>
</dbReference>
<evidence type="ECO:0000256" key="2">
    <source>
        <dbReference type="ARBA" id="ARBA00023125"/>
    </source>
</evidence>
<dbReference type="SUPFAM" id="SSF46785">
    <property type="entry name" value="Winged helix' DNA-binding domain"/>
    <property type="match status" value="1"/>
</dbReference>
<dbReference type="SMART" id="SM00866">
    <property type="entry name" value="UTRA"/>
    <property type="match status" value="1"/>
</dbReference>
<dbReference type="PRINTS" id="PR00035">
    <property type="entry name" value="HTHGNTR"/>
</dbReference>
<dbReference type="EMBL" id="JACHMH010000001">
    <property type="protein sequence ID" value="MBB4680391.1"/>
    <property type="molecule type" value="Genomic_DNA"/>
</dbReference>
<dbReference type="InterPro" id="IPR028978">
    <property type="entry name" value="Chorismate_lyase_/UTRA_dom_sf"/>
</dbReference>
<evidence type="ECO:0000256" key="1">
    <source>
        <dbReference type="ARBA" id="ARBA00023015"/>
    </source>
</evidence>
<evidence type="ECO:0000313" key="6">
    <source>
        <dbReference type="Proteomes" id="UP000533598"/>
    </source>
</evidence>
<evidence type="ECO:0000256" key="3">
    <source>
        <dbReference type="ARBA" id="ARBA00023163"/>
    </source>
</evidence>
<dbReference type="Gene3D" id="3.40.1410.10">
    <property type="entry name" value="Chorismate lyase-like"/>
    <property type="match status" value="1"/>
</dbReference>
<dbReference type="SMART" id="SM00345">
    <property type="entry name" value="HTH_GNTR"/>
    <property type="match status" value="1"/>
</dbReference>
<dbReference type="RefSeq" id="WP_185006149.1">
    <property type="nucleotide sequence ID" value="NZ_BAAAUI010000005.1"/>
</dbReference>
<dbReference type="GO" id="GO:0045892">
    <property type="term" value="P:negative regulation of DNA-templated transcription"/>
    <property type="evidence" value="ECO:0007669"/>
    <property type="project" value="TreeGrafter"/>
</dbReference>
<dbReference type="InterPro" id="IPR036390">
    <property type="entry name" value="WH_DNA-bd_sf"/>
</dbReference>
<dbReference type="Gene3D" id="1.10.10.10">
    <property type="entry name" value="Winged helix-like DNA-binding domain superfamily/Winged helix DNA-binding domain"/>
    <property type="match status" value="1"/>
</dbReference>
<protein>
    <submittedName>
        <fullName evidence="5">GntR family transcriptional regulator</fullName>
    </submittedName>
</protein>
<dbReference type="Pfam" id="PF07702">
    <property type="entry name" value="UTRA"/>
    <property type="match status" value="1"/>
</dbReference>
<dbReference type="PANTHER" id="PTHR44846:SF1">
    <property type="entry name" value="MANNOSYL-D-GLYCERATE TRANSPORT_METABOLISM SYSTEM REPRESSOR MNGR-RELATED"/>
    <property type="match status" value="1"/>
</dbReference>
<dbReference type="InterPro" id="IPR050679">
    <property type="entry name" value="Bact_HTH_transcr_reg"/>
</dbReference>
<accession>A0A7W7FVG3</accession>
<name>A0A7W7FVG3_9PSEU</name>
<dbReference type="AlphaFoldDB" id="A0A7W7FVG3"/>
<comment type="caution">
    <text evidence="5">The sequence shown here is derived from an EMBL/GenBank/DDBJ whole genome shotgun (WGS) entry which is preliminary data.</text>
</comment>
<dbReference type="GO" id="GO:0003700">
    <property type="term" value="F:DNA-binding transcription factor activity"/>
    <property type="evidence" value="ECO:0007669"/>
    <property type="project" value="InterPro"/>
</dbReference>
<keyword evidence="1" id="KW-0805">Transcription regulation</keyword>
<feature type="domain" description="HTH gntR-type" evidence="4">
    <location>
        <begin position="12"/>
        <end position="80"/>
    </location>
</feature>
<proteinExistence type="predicted"/>
<dbReference type="Proteomes" id="UP000533598">
    <property type="component" value="Unassembled WGS sequence"/>
</dbReference>
<dbReference type="CDD" id="cd07377">
    <property type="entry name" value="WHTH_GntR"/>
    <property type="match status" value="1"/>
</dbReference>
<dbReference type="PANTHER" id="PTHR44846">
    <property type="entry name" value="MANNOSYL-D-GLYCERATE TRANSPORT/METABOLISM SYSTEM REPRESSOR MNGR-RELATED"/>
    <property type="match status" value="1"/>
</dbReference>
<dbReference type="Pfam" id="PF00392">
    <property type="entry name" value="GntR"/>
    <property type="match status" value="1"/>
</dbReference>